<feature type="region of interest" description="Disordered" evidence="1">
    <location>
        <begin position="1"/>
        <end position="27"/>
    </location>
</feature>
<feature type="compositionally biased region" description="Acidic residues" evidence="1">
    <location>
        <begin position="121"/>
        <end position="138"/>
    </location>
</feature>
<proteinExistence type="predicted"/>
<dbReference type="GeneID" id="54410380"/>
<evidence type="ECO:0000313" key="3">
    <source>
        <dbReference type="Proteomes" id="UP000799771"/>
    </source>
</evidence>
<feature type="region of interest" description="Disordered" evidence="1">
    <location>
        <begin position="119"/>
        <end position="194"/>
    </location>
</feature>
<dbReference type="AlphaFoldDB" id="A0A6A6AVI3"/>
<name>A0A6A6AVI3_9PLEO</name>
<keyword evidence="3" id="KW-1185">Reference proteome</keyword>
<evidence type="ECO:0000313" key="2">
    <source>
        <dbReference type="EMBL" id="KAF2134857.1"/>
    </source>
</evidence>
<organism evidence="2 3">
    <name type="scientific">Dothidotthia symphoricarpi CBS 119687</name>
    <dbReference type="NCBI Taxonomy" id="1392245"/>
    <lineage>
        <taxon>Eukaryota</taxon>
        <taxon>Fungi</taxon>
        <taxon>Dikarya</taxon>
        <taxon>Ascomycota</taxon>
        <taxon>Pezizomycotina</taxon>
        <taxon>Dothideomycetes</taxon>
        <taxon>Pleosporomycetidae</taxon>
        <taxon>Pleosporales</taxon>
        <taxon>Dothidotthiaceae</taxon>
        <taxon>Dothidotthia</taxon>
    </lineage>
</organism>
<protein>
    <submittedName>
        <fullName evidence="2">Uncharacterized protein</fullName>
    </submittedName>
</protein>
<gene>
    <name evidence="2" type="ORF">P153DRAFT_380671</name>
</gene>
<dbReference type="Proteomes" id="UP000799771">
    <property type="component" value="Unassembled WGS sequence"/>
</dbReference>
<dbReference type="EMBL" id="ML977497">
    <property type="protein sequence ID" value="KAF2134857.1"/>
    <property type="molecule type" value="Genomic_DNA"/>
</dbReference>
<reference evidence="2" key="1">
    <citation type="journal article" date="2020" name="Stud. Mycol.">
        <title>101 Dothideomycetes genomes: a test case for predicting lifestyles and emergence of pathogens.</title>
        <authorList>
            <person name="Haridas S."/>
            <person name="Albert R."/>
            <person name="Binder M."/>
            <person name="Bloem J."/>
            <person name="Labutti K."/>
            <person name="Salamov A."/>
            <person name="Andreopoulos B."/>
            <person name="Baker S."/>
            <person name="Barry K."/>
            <person name="Bills G."/>
            <person name="Bluhm B."/>
            <person name="Cannon C."/>
            <person name="Castanera R."/>
            <person name="Culley D."/>
            <person name="Daum C."/>
            <person name="Ezra D."/>
            <person name="Gonzalez J."/>
            <person name="Henrissat B."/>
            <person name="Kuo A."/>
            <person name="Liang C."/>
            <person name="Lipzen A."/>
            <person name="Lutzoni F."/>
            <person name="Magnuson J."/>
            <person name="Mondo S."/>
            <person name="Nolan M."/>
            <person name="Ohm R."/>
            <person name="Pangilinan J."/>
            <person name="Park H.-J."/>
            <person name="Ramirez L."/>
            <person name="Alfaro M."/>
            <person name="Sun H."/>
            <person name="Tritt A."/>
            <person name="Yoshinaga Y."/>
            <person name="Zwiers L.-H."/>
            <person name="Turgeon B."/>
            <person name="Goodwin S."/>
            <person name="Spatafora J."/>
            <person name="Crous P."/>
            <person name="Grigoriev I."/>
        </authorList>
    </citation>
    <scope>NUCLEOTIDE SEQUENCE</scope>
    <source>
        <strain evidence="2">CBS 119687</strain>
    </source>
</reference>
<feature type="compositionally biased region" description="Polar residues" evidence="1">
    <location>
        <begin position="1"/>
        <end position="17"/>
    </location>
</feature>
<dbReference type="RefSeq" id="XP_033529244.1">
    <property type="nucleotide sequence ID" value="XM_033669948.1"/>
</dbReference>
<sequence>MILASQQSLSREPTGLQSGRKRTLPIRPPAPVHVFDFKDDISSTCALRRRHRKTRSTTSNGMVREDHPLYRLRFEQNWENNSGVSWHKQKSVVSEANALATSLAGRPLEEPVVVSGAVAATEEEERGGGNEEEEDEELMATAPLKTRPSTNVRRSARKRTSLARREFETGQGEADNDPSEEQSTAESGEDQAPRFTCELSDLGSYLVGGRGGKKCKHADAEPSRTHPPSVSGCVFVKDKGLSQTPHHPWTGGRGSMCYVTMVQLESTPIATFQGPALLAKLPWLCVQRWSGSRSIAGSHGGFPRQLVHAYRKFCMPK</sequence>
<feature type="region of interest" description="Disordered" evidence="1">
    <location>
        <begin position="211"/>
        <end position="231"/>
    </location>
</feature>
<accession>A0A6A6AVI3</accession>
<evidence type="ECO:0000256" key="1">
    <source>
        <dbReference type="SAM" id="MobiDB-lite"/>
    </source>
</evidence>